<dbReference type="RefSeq" id="WP_186852212.1">
    <property type="nucleotide sequence ID" value="NZ_JACOPO010000002.1"/>
</dbReference>
<organism evidence="1 2">
    <name type="scientific">Flintibacter hominis</name>
    <dbReference type="NCBI Taxonomy" id="2763048"/>
    <lineage>
        <taxon>Bacteria</taxon>
        <taxon>Bacillati</taxon>
        <taxon>Bacillota</taxon>
        <taxon>Clostridia</taxon>
        <taxon>Eubacteriales</taxon>
        <taxon>Flintibacter</taxon>
    </lineage>
</organism>
<accession>A0A8J6J0X6</accession>
<dbReference type="EMBL" id="JACOPO010000002">
    <property type="protein sequence ID" value="MBC5721894.1"/>
    <property type="molecule type" value="Genomic_DNA"/>
</dbReference>
<comment type="caution">
    <text evidence="1">The sequence shown here is derived from an EMBL/GenBank/DDBJ whole genome shotgun (WGS) entry which is preliminary data.</text>
</comment>
<dbReference type="Proteomes" id="UP000628736">
    <property type="component" value="Unassembled WGS sequence"/>
</dbReference>
<reference evidence="1" key="1">
    <citation type="submission" date="2020-08" db="EMBL/GenBank/DDBJ databases">
        <title>Genome public.</title>
        <authorList>
            <person name="Liu C."/>
            <person name="Sun Q."/>
        </authorList>
    </citation>
    <scope>NUCLEOTIDE SEQUENCE</scope>
    <source>
        <strain evidence="1">NSJ-23</strain>
    </source>
</reference>
<protein>
    <submittedName>
        <fullName evidence="1">Uncharacterized protein</fullName>
    </submittedName>
</protein>
<name>A0A8J6J0X6_9FIRM</name>
<dbReference type="AlphaFoldDB" id="A0A8J6J0X6"/>
<evidence type="ECO:0000313" key="1">
    <source>
        <dbReference type="EMBL" id="MBC5721894.1"/>
    </source>
</evidence>
<gene>
    <name evidence="1" type="ORF">H8S11_03545</name>
</gene>
<sequence length="349" mass="40239">MEERTTGPAFTRQEQRVNQLAAQYVELVNRGQDRNSERLTALSTQIWLGTVEAMERTLGGRALDQERRIANSGRDYEEQDLKMELLTELIMNGLTGRPGQEGEGVPRFDPERAPWLVYIAKGMKWKQSDFIRRERDGVPELTHGERQRIREADPDRRDEVRRAVYRGISALSLDVPMGEEEATLGDMVQDPEGLKTLERVEEDSVFASMACELAAKVFLLQQERGRSVRKDVVIAYYQLFFTDNVTQMAREGWLRQVRHPRELFRSMDLDFLDHCMTCVCRTLTELGRTALKAYRLLVPKRDSGAEPPLPLPTDVYQAYVALAWGKEVTTRSIDLHRQNYRKTMAMAIR</sequence>
<proteinExistence type="predicted"/>
<evidence type="ECO:0000313" key="2">
    <source>
        <dbReference type="Proteomes" id="UP000628736"/>
    </source>
</evidence>
<keyword evidence="2" id="KW-1185">Reference proteome</keyword>